<dbReference type="RefSeq" id="WP_203787205.1">
    <property type="nucleotide sequence ID" value="NZ_BOMV01000078.1"/>
</dbReference>
<dbReference type="AlphaFoldDB" id="A0A919K3A8"/>
<protein>
    <recommendedName>
        <fullName evidence="6">Calcium-binding protein</fullName>
    </recommendedName>
</protein>
<dbReference type="InterPro" id="IPR011049">
    <property type="entry name" value="Serralysin-like_metalloprot_C"/>
</dbReference>
<dbReference type="GO" id="GO:0005509">
    <property type="term" value="F:calcium ion binding"/>
    <property type="evidence" value="ECO:0007669"/>
    <property type="project" value="InterPro"/>
</dbReference>
<dbReference type="Pfam" id="PF00353">
    <property type="entry name" value="HemolysinCabind"/>
    <property type="match status" value="5"/>
</dbReference>
<dbReference type="SUPFAM" id="SSF51120">
    <property type="entry name" value="beta-Roll"/>
    <property type="match status" value="2"/>
</dbReference>
<keyword evidence="5" id="KW-1185">Reference proteome</keyword>
<feature type="region of interest" description="Disordered" evidence="3">
    <location>
        <begin position="426"/>
        <end position="521"/>
    </location>
</feature>
<evidence type="ECO:0000313" key="4">
    <source>
        <dbReference type="EMBL" id="GIE99975.1"/>
    </source>
</evidence>
<dbReference type="PANTHER" id="PTHR38340:SF1">
    <property type="entry name" value="S-LAYER PROTEIN"/>
    <property type="match status" value="1"/>
</dbReference>
<evidence type="ECO:0008006" key="6">
    <source>
        <dbReference type="Google" id="ProtNLM"/>
    </source>
</evidence>
<accession>A0A919K3A8</accession>
<keyword evidence="2" id="KW-0964">Secreted</keyword>
<evidence type="ECO:0000256" key="2">
    <source>
        <dbReference type="ARBA" id="ARBA00022525"/>
    </source>
</evidence>
<feature type="region of interest" description="Disordered" evidence="3">
    <location>
        <begin position="259"/>
        <end position="314"/>
    </location>
</feature>
<comment type="caution">
    <text evidence="4">The sequence shown here is derived from an EMBL/GenBank/DDBJ whole genome shotgun (WGS) entry which is preliminary data.</text>
</comment>
<dbReference type="PRINTS" id="PR00313">
    <property type="entry name" value="CABNDNGRPT"/>
</dbReference>
<comment type="subcellular location">
    <subcellularLocation>
        <location evidence="1">Secreted</location>
    </subcellularLocation>
</comment>
<sequence>MIRFASGYRSLLALMVAASAGLILAGTAEARTPVVQTFAQLPPGPWRINQPATVSGNILTLGSYGFVGLFDEAPSDWIGNADNNLGWSVEARVRLDESVTEDCGSSEPAHLWAGDHLTVVMVGFARGQVCLTYPDRVVHPMDTQSAFHTYKLEVRRERVKLSVDGRLVIDHTLSWAGGGTPALMAESLTGISHWQYLRYDTTPSLPRCTIHGTPGPDRLAGGPGADVICGGDGADELIGGGGDDVLIGGLGPDVLSGGRGRDTLVGGDDADVLDGGTQDDTLYGGSGQDRFPAPAERDGADVLSGGPGSDTADYRARTAPVTVSLDGLANDGADGERDTVGRYRWDAGLSGQASDVEAVVGGSGADTLIGDHLRNLLTGGAGADVLRGLDGEDVLDVLDGAPGDLADGGGGFDSCAGDPGDGLASCNEPRCPPTSMTMPPPPATGSARPVAPAPQAAPTASGALLTTTPPGTPTPPPGSPTPPPPPPPSCPTYPPTFPPTPTSSSVAAAPGESGARTLTRG</sequence>
<dbReference type="Proteomes" id="UP000636960">
    <property type="component" value="Unassembled WGS sequence"/>
</dbReference>
<name>A0A919K3A8_9ACTN</name>
<organism evidence="4 5">
    <name type="scientific">Paractinoplanes rishiriensis</name>
    <dbReference type="NCBI Taxonomy" id="1050105"/>
    <lineage>
        <taxon>Bacteria</taxon>
        <taxon>Bacillati</taxon>
        <taxon>Actinomycetota</taxon>
        <taxon>Actinomycetes</taxon>
        <taxon>Micromonosporales</taxon>
        <taxon>Micromonosporaceae</taxon>
        <taxon>Paractinoplanes</taxon>
    </lineage>
</organism>
<dbReference type="InterPro" id="IPR001343">
    <property type="entry name" value="Hemolysn_Ca-bd"/>
</dbReference>
<dbReference type="PANTHER" id="PTHR38340">
    <property type="entry name" value="S-LAYER PROTEIN"/>
    <property type="match status" value="1"/>
</dbReference>
<dbReference type="EMBL" id="BOMV01000078">
    <property type="protein sequence ID" value="GIE99975.1"/>
    <property type="molecule type" value="Genomic_DNA"/>
</dbReference>
<evidence type="ECO:0000256" key="3">
    <source>
        <dbReference type="SAM" id="MobiDB-lite"/>
    </source>
</evidence>
<gene>
    <name evidence="4" type="ORF">Ari01nite_74400</name>
</gene>
<dbReference type="InterPro" id="IPR018511">
    <property type="entry name" value="Hemolysin-typ_Ca-bd_CS"/>
</dbReference>
<reference evidence="4" key="1">
    <citation type="submission" date="2021-01" db="EMBL/GenBank/DDBJ databases">
        <title>Whole genome shotgun sequence of Actinoplanes rishiriensis NBRC 108556.</title>
        <authorList>
            <person name="Komaki H."/>
            <person name="Tamura T."/>
        </authorList>
    </citation>
    <scope>NUCLEOTIDE SEQUENCE</scope>
    <source>
        <strain evidence="4">NBRC 108556</strain>
    </source>
</reference>
<dbReference type="Gene3D" id="2.150.10.10">
    <property type="entry name" value="Serralysin-like metalloprotease, C-terminal"/>
    <property type="match status" value="2"/>
</dbReference>
<feature type="compositionally biased region" description="Pro residues" evidence="3">
    <location>
        <begin position="470"/>
        <end position="501"/>
    </location>
</feature>
<dbReference type="InterPro" id="IPR050557">
    <property type="entry name" value="RTX_toxin/Mannuronan_C5-epim"/>
</dbReference>
<evidence type="ECO:0000256" key="1">
    <source>
        <dbReference type="ARBA" id="ARBA00004613"/>
    </source>
</evidence>
<proteinExistence type="predicted"/>
<dbReference type="GO" id="GO:0005576">
    <property type="term" value="C:extracellular region"/>
    <property type="evidence" value="ECO:0007669"/>
    <property type="project" value="UniProtKB-SubCell"/>
</dbReference>
<feature type="compositionally biased region" description="Low complexity" evidence="3">
    <location>
        <begin position="447"/>
        <end position="469"/>
    </location>
</feature>
<dbReference type="PROSITE" id="PS00330">
    <property type="entry name" value="HEMOLYSIN_CALCIUM"/>
    <property type="match status" value="4"/>
</dbReference>
<evidence type="ECO:0000313" key="5">
    <source>
        <dbReference type="Proteomes" id="UP000636960"/>
    </source>
</evidence>